<keyword evidence="3" id="KW-1185">Reference proteome</keyword>
<dbReference type="Proteomes" id="UP001168613">
    <property type="component" value="Unassembled WGS sequence"/>
</dbReference>
<dbReference type="RefSeq" id="WP_266122351.1">
    <property type="nucleotide sequence ID" value="NZ_JAJHNU010000001.1"/>
</dbReference>
<evidence type="ECO:0000313" key="3">
    <source>
        <dbReference type="Proteomes" id="UP001168613"/>
    </source>
</evidence>
<sequence length="807" mass="87448">MSMITRMTLAMMALCLGIGLVPPVGNYAANAQGLNQKLNDQAPAEQRLTQALAAVADIRQALDKTQFDIEALIESLDYDPEAIIDFVRDEIHFQPYEGLLRGAQGTLMGRAGNTLDQSLLLALLLKEAGLEARLARGTLDHEQASMLVRSLRGQTVYGAENSLSDLEPSLQKLVRAAGLQGPQAQSVMQALQPTPKAQELPIWTSAVAGRDYLMAQLGNKAGAALARHDAEAELARQSTDYFWVEFKDGAAAPWQRVHVVASGDVFNAETLPATEYFSDHIPESMQHRLRLRVRLERLVSGKPETIDLMDPWERPVANLTGKRLTFANRPNGFRSLQDLNDLSMIEASTTFLLPTLNDAPAPGALVFDLRGRTIPLSTLAMDGMGAAELFRTVGDQTLAAADALAGLSFGKTKNDEVTLTALSLRRVWLEYTSIHPNGTERVDERTLWLMPETVSPAPNTVLWELATPHGIGVATSEYPASYLLDMELSRMQSFEPILRWALQSKNGTVDDSPANRPATPPEWSGFPELAYLSQFDAGVHSDQNLYLAYRAEPSIVVTRHGLRTTPNGPVSFADVDILHNRRTVLYVGASRVQFDPTEAIRLGVWDTIVEQVELQARESFWHSSPSTKFISANRMYQTEGTKTPLLLKTPTDATTLLTTAVDEPTRIALEQDLSRGYVVLAEAPAADVPMVWWRIQPQTGETLGRALDGRGQALSEYQHALTVSAFSTSAIAGTALCYGSDNSCSFAECLGTAMVVSGIVTGAGAAGAALGPTIWGALFSGVGVVGTLATHPATSNLPVSLPSCFRS</sequence>
<accession>A0ABT8EGC0</accession>
<evidence type="ECO:0000256" key="1">
    <source>
        <dbReference type="SAM" id="SignalP"/>
    </source>
</evidence>
<protein>
    <submittedName>
        <fullName evidence="2">Uncharacterized protein</fullName>
    </submittedName>
</protein>
<reference evidence="2" key="1">
    <citation type="submission" date="2021-11" db="EMBL/GenBank/DDBJ databases">
        <title>Draft genome sequence of Alcaligenes endophyticus type strain CCUG 75668T.</title>
        <authorList>
            <person name="Salva-Serra F."/>
            <person name="Duran R.E."/>
            <person name="Seeger M."/>
            <person name="Moore E.R.B."/>
            <person name="Jaen-Luchoro D."/>
        </authorList>
    </citation>
    <scope>NUCLEOTIDE SEQUENCE</scope>
    <source>
        <strain evidence="2">CCUG 75668</strain>
    </source>
</reference>
<feature type="signal peptide" evidence="1">
    <location>
        <begin position="1"/>
        <end position="28"/>
    </location>
</feature>
<organism evidence="2 3">
    <name type="scientific">Alcaligenes endophyticus</name>
    <dbReference type="NCBI Taxonomy" id="1929088"/>
    <lineage>
        <taxon>Bacteria</taxon>
        <taxon>Pseudomonadati</taxon>
        <taxon>Pseudomonadota</taxon>
        <taxon>Betaproteobacteria</taxon>
        <taxon>Burkholderiales</taxon>
        <taxon>Alcaligenaceae</taxon>
        <taxon>Alcaligenes</taxon>
    </lineage>
</organism>
<feature type="chain" id="PRO_5045408715" evidence="1">
    <location>
        <begin position="29"/>
        <end position="807"/>
    </location>
</feature>
<dbReference type="SUPFAM" id="SSF54001">
    <property type="entry name" value="Cysteine proteinases"/>
    <property type="match status" value="1"/>
</dbReference>
<keyword evidence="1" id="KW-0732">Signal</keyword>
<evidence type="ECO:0000313" key="2">
    <source>
        <dbReference type="EMBL" id="MDN4120329.1"/>
    </source>
</evidence>
<name>A0ABT8EGC0_9BURK</name>
<dbReference type="EMBL" id="JAJHNU010000001">
    <property type="protein sequence ID" value="MDN4120329.1"/>
    <property type="molecule type" value="Genomic_DNA"/>
</dbReference>
<comment type="caution">
    <text evidence="2">The sequence shown here is derived from an EMBL/GenBank/DDBJ whole genome shotgun (WGS) entry which is preliminary data.</text>
</comment>
<gene>
    <name evidence="2" type="ORF">LMS43_03390</name>
</gene>
<proteinExistence type="predicted"/>
<dbReference type="InterPro" id="IPR038765">
    <property type="entry name" value="Papain-like_cys_pep_sf"/>
</dbReference>